<dbReference type="EMBL" id="CH408159">
    <property type="protein sequence ID" value="EDK40241.2"/>
    <property type="molecule type" value="Genomic_DNA"/>
</dbReference>
<dbReference type="KEGG" id="pgu:PGUG_04339"/>
<accession>A5DM38</accession>
<comment type="subcellular location">
    <subcellularLocation>
        <location evidence="1">Cytoplasm</location>
    </subcellularLocation>
</comment>
<organism evidence="7 8">
    <name type="scientific">Meyerozyma guilliermondii (strain ATCC 6260 / CBS 566 / DSM 6381 / JCM 1539 / NBRC 10279 / NRRL Y-324)</name>
    <name type="common">Yeast</name>
    <name type="synonym">Candida guilliermondii</name>
    <dbReference type="NCBI Taxonomy" id="294746"/>
    <lineage>
        <taxon>Eukaryota</taxon>
        <taxon>Fungi</taxon>
        <taxon>Dikarya</taxon>
        <taxon>Ascomycota</taxon>
        <taxon>Saccharomycotina</taxon>
        <taxon>Pichiomycetes</taxon>
        <taxon>Debaryomycetaceae</taxon>
        <taxon>Meyerozyma</taxon>
    </lineage>
</organism>
<dbReference type="Pfam" id="PF07989">
    <property type="entry name" value="Cnn_1N"/>
    <property type="match status" value="1"/>
</dbReference>
<keyword evidence="2" id="KW-0963">Cytoplasm</keyword>
<keyword evidence="8" id="KW-1185">Reference proteome</keyword>
<evidence type="ECO:0000256" key="4">
    <source>
        <dbReference type="SAM" id="Coils"/>
    </source>
</evidence>
<evidence type="ECO:0000313" key="8">
    <source>
        <dbReference type="Proteomes" id="UP000001997"/>
    </source>
</evidence>
<feature type="compositionally biased region" description="Polar residues" evidence="5">
    <location>
        <begin position="36"/>
        <end position="45"/>
    </location>
</feature>
<dbReference type="Proteomes" id="UP000001997">
    <property type="component" value="Unassembled WGS sequence"/>
</dbReference>
<dbReference type="GO" id="GO:0005737">
    <property type="term" value="C:cytoplasm"/>
    <property type="evidence" value="ECO:0007669"/>
    <property type="project" value="UniProtKB-SubCell"/>
</dbReference>
<evidence type="ECO:0000256" key="3">
    <source>
        <dbReference type="ARBA" id="ARBA00023054"/>
    </source>
</evidence>
<feature type="compositionally biased region" description="Polar residues" evidence="5">
    <location>
        <begin position="356"/>
        <end position="376"/>
    </location>
</feature>
<evidence type="ECO:0000259" key="6">
    <source>
        <dbReference type="Pfam" id="PF07989"/>
    </source>
</evidence>
<dbReference type="InterPro" id="IPR012943">
    <property type="entry name" value="Cnn_1N"/>
</dbReference>
<reference evidence="7 8" key="1">
    <citation type="journal article" date="2009" name="Nature">
        <title>Evolution of pathogenicity and sexual reproduction in eight Candida genomes.</title>
        <authorList>
            <person name="Butler G."/>
            <person name="Rasmussen M.D."/>
            <person name="Lin M.F."/>
            <person name="Santos M.A."/>
            <person name="Sakthikumar S."/>
            <person name="Munro C.A."/>
            <person name="Rheinbay E."/>
            <person name="Grabherr M."/>
            <person name="Forche A."/>
            <person name="Reedy J.L."/>
            <person name="Agrafioti I."/>
            <person name="Arnaud M.B."/>
            <person name="Bates S."/>
            <person name="Brown A.J."/>
            <person name="Brunke S."/>
            <person name="Costanzo M.C."/>
            <person name="Fitzpatrick D.A."/>
            <person name="de Groot P.W."/>
            <person name="Harris D."/>
            <person name="Hoyer L.L."/>
            <person name="Hube B."/>
            <person name="Klis F.M."/>
            <person name="Kodira C."/>
            <person name="Lennard N."/>
            <person name="Logue M.E."/>
            <person name="Martin R."/>
            <person name="Neiman A.M."/>
            <person name="Nikolaou E."/>
            <person name="Quail M.A."/>
            <person name="Quinn J."/>
            <person name="Santos M.C."/>
            <person name="Schmitzberger F.F."/>
            <person name="Sherlock G."/>
            <person name="Shah P."/>
            <person name="Silverstein K.A."/>
            <person name="Skrzypek M.S."/>
            <person name="Soll D."/>
            <person name="Staggs R."/>
            <person name="Stansfield I."/>
            <person name="Stumpf M.P."/>
            <person name="Sudbery P.E."/>
            <person name="Srikantha T."/>
            <person name="Zeng Q."/>
            <person name="Berman J."/>
            <person name="Berriman M."/>
            <person name="Heitman J."/>
            <person name="Gow N.A."/>
            <person name="Lorenz M.C."/>
            <person name="Birren B.W."/>
            <person name="Kellis M."/>
            <person name="Cuomo C.A."/>
        </authorList>
    </citation>
    <scope>NUCLEOTIDE SEQUENCE [LARGE SCALE GENOMIC DNA]</scope>
    <source>
        <strain evidence="8">ATCC 6260 / CBS 566 / DSM 6381 / JCM 1539 / NBRC 10279 / NRRL Y-324</strain>
    </source>
</reference>
<dbReference type="InParanoid" id="A5DM38"/>
<feature type="coiled-coil region" evidence="4">
    <location>
        <begin position="207"/>
        <end position="301"/>
    </location>
</feature>
<evidence type="ECO:0000256" key="5">
    <source>
        <dbReference type="SAM" id="MobiDB-lite"/>
    </source>
</evidence>
<dbReference type="VEuPathDB" id="FungiDB:PGUG_04339"/>
<keyword evidence="3 4" id="KW-0175">Coiled coil</keyword>
<dbReference type="HOGENOM" id="CLU_291361_0_0_1"/>
<feature type="coiled-coil region" evidence="4">
    <location>
        <begin position="781"/>
        <end position="953"/>
    </location>
</feature>
<dbReference type="PANTHER" id="PTHR32083">
    <property type="entry name" value="CILIA AND FLAGELLA-ASSOCIATED PROTEIN 58-RELATED"/>
    <property type="match status" value="1"/>
</dbReference>
<feature type="region of interest" description="Disordered" evidence="5">
    <location>
        <begin position="1"/>
        <end position="59"/>
    </location>
</feature>
<feature type="region of interest" description="Disordered" evidence="5">
    <location>
        <begin position="356"/>
        <end position="394"/>
    </location>
</feature>
<sequence length="1048" mass="122319">MFTTKNLIGTPQRGPRSYEFTPIGASRRTNQEPEDNINQNMTTRASLRRTNEPSNNIKNPLKVDQSFLESFETTSVLGSSNINTPLVPLREKRAPTVDVLKPQNNILSNGATIRDQQQENKRLETENYNLKIKLATFTRFFDSSPEDQRKLLTENVDLKQQLMEKVHEIDVLRAEMAKIHEDKENTLVSASPGPNYSFMIAERDDTIRKLKDVIDKNNNELQTLRAQVAIANRNSSRSPSDDLYGKLEYIQNENQSLRRQLQTLQDQLIQSQNDDSPSRNLDNMRKRIQEVDNEAILWKERFENLSAKLRAEEADKYSKQDMEKAWHEVEQAQKAYQSIRSELEATQTELRLARSEYSTANNKSETISEEMNSLKSQIRRLEHETSSLQSSLSAKNNELKSLQLEREGDKQAIIRLQNRLETLNEDLQDKEKQEYSLKKQINSLINERDNKSNDTKAFHHQYESMKERERDLAARNKDLQLELEKVKDQVYSATSNYSTNDERLNDAYDEIKELKDKLDFFEGEYEQLEKVLRDTEQEGDTLKSQLNKTKFTVADLEDSNQYLKKKLEASESQINELEASIDRLKSQATPTAGTSAIDQLDKYSARRLEEEKIELLDEIDTLKYELSRVRFELNQERTSKSMESNREHETFEIRRLTSERNQLQNRLEEKSLQASELEAKCRRLTLDLSDKEKAIETLESHIRDSNRHKKLDMFVEDEERTQFLKEKASNESQIRLLRHQNENLQKELDSQIAYYKSKVDDLMQSFGKHTGNENLVSNSMVALLEEQVDEAQKTKHELSFKLAEANSRIDELQESSRQAEAKSNSNATQSKELQDLNAALESSEKLLKTENSQLKDKTKRLSEEVDRVTRHCEKLASKLRELKDRELEREETVDQRLAKSVEEISKYKQNNRSLQRKIDDLSERLNVTQLDTSRKTKNQFDLLQNELQFYRAKLYDMNLRANDLSLVNSFVSKAVNNSDKQIKDQLVKLNSVTGFPKRSAEPQKLTFAIVAKFVLASVRIKRRFEKSTQRQERLQELRSQIEKQRYFV</sequence>
<feature type="domain" description="Centrosomin N-terminal motif 1" evidence="6">
    <location>
        <begin position="112"/>
        <end position="181"/>
    </location>
</feature>
<evidence type="ECO:0000256" key="2">
    <source>
        <dbReference type="ARBA" id="ARBA00022490"/>
    </source>
</evidence>
<dbReference type="OrthoDB" id="10255522at2759"/>
<dbReference type="AlphaFoldDB" id="A5DM38"/>
<dbReference type="PANTHER" id="PTHR32083:SF48">
    <property type="entry name" value="TRANS-GOLGI NETWORK-LOCALIZED SYP41-INTERACTING PROTEIN 1"/>
    <property type="match status" value="1"/>
</dbReference>
<feature type="coiled-coil region" evidence="4">
    <location>
        <begin position="113"/>
        <end position="175"/>
    </location>
</feature>
<dbReference type="eggNOG" id="ENOG502QUTQ">
    <property type="taxonomic scope" value="Eukaryota"/>
</dbReference>
<evidence type="ECO:0000256" key="1">
    <source>
        <dbReference type="ARBA" id="ARBA00004496"/>
    </source>
</evidence>
<dbReference type="STRING" id="294746.A5DM38"/>
<gene>
    <name evidence="7" type="ORF">PGUG_04339</name>
</gene>
<proteinExistence type="predicted"/>
<dbReference type="RefSeq" id="XP_001483610.2">
    <property type="nucleotide sequence ID" value="XM_001483560.1"/>
</dbReference>
<dbReference type="GeneID" id="5125594"/>
<dbReference type="GO" id="GO:0005815">
    <property type="term" value="C:microtubule organizing center"/>
    <property type="evidence" value="ECO:0007669"/>
    <property type="project" value="InterPro"/>
</dbReference>
<dbReference type="Gene3D" id="1.10.287.1490">
    <property type="match status" value="2"/>
</dbReference>
<dbReference type="OMA" id="EKCALEX"/>
<protein>
    <recommendedName>
        <fullName evidence="6">Centrosomin N-terminal motif 1 domain-containing protein</fullName>
    </recommendedName>
</protein>
<name>A5DM38_PICGU</name>
<evidence type="ECO:0000313" key="7">
    <source>
        <dbReference type="EMBL" id="EDK40241.2"/>
    </source>
</evidence>